<organism evidence="1 2">
    <name type="scientific">Dreissena polymorpha</name>
    <name type="common">Zebra mussel</name>
    <name type="synonym">Mytilus polymorpha</name>
    <dbReference type="NCBI Taxonomy" id="45954"/>
    <lineage>
        <taxon>Eukaryota</taxon>
        <taxon>Metazoa</taxon>
        <taxon>Spiralia</taxon>
        <taxon>Lophotrochozoa</taxon>
        <taxon>Mollusca</taxon>
        <taxon>Bivalvia</taxon>
        <taxon>Autobranchia</taxon>
        <taxon>Heteroconchia</taxon>
        <taxon>Euheterodonta</taxon>
        <taxon>Imparidentia</taxon>
        <taxon>Neoheterodontei</taxon>
        <taxon>Myida</taxon>
        <taxon>Dreissenoidea</taxon>
        <taxon>Dreissenidae</taxon>
        <taxon>Dreissena</taxon>
    </lineage>
</organism>
<keyword evidence="2" id="KW-1185">Reference proteome</keyword>
<reference evidence="1" key="1">
    <citation type="journal article" date="2019" name="bioRxiv">
        <title>The Genome of the Zebra Mussel, Dreissena polymorpha: A Resource for Invasive Species Research.</title>
        <authorList>
            <person name="McCartney M.A."/>
            <person name="Auch B."/>
            <person name="Kono T."/>
            <person name="Mallez S."/>
            <person name="Zhang Y."/>
            <person name="Obille A."/>
            <person name="Becker A."/>
            <person name="Abrahante J.E."/>
            <person name="Garbe J."/>
            <person name="Badalamenti J.P."/>
            <person name="Herman A."/>
            <person name="Mangelson H."/>
            <person name="Liachko I."/>
            <person name="Sullivan S."/>
            <person name="Sone E.D."/>
            <person name="Koren S."/>
            <person name="Silverstein K.A.T."/>
            <person name="Beckman K.B."/>
            <person name="Gohl D.M."/>
        </authorList>
    </citation>
    <scope>NUCLEOTIDE SEQUENCE</scope>
    <source>
        <strain evidence="1">Duluth1</strain>
        <tissue evidence="1">Whole animal</tissue>
    </source>
</reference>
<protein>
    <submittedName>
        <fullName evidence="1">Uncharacterized protein</fullName>
    </submittedName>
</protein>
<name>A0A9D4EJJ7_DREPO</name>
<evidence type="ECO:0000313" key="1">
    <source>
        <dbReference type="EMBL" id="KAH3780940.1"/>
    </source>
</evidence>
<comment type="caution">
    <text evidence="1">The sequence shown here is derived from an EMBL/GenBank/DDBJ whole genome shotgun (WGS) entry which is preliminary data.</text>
</comment>
<sequence length="107" mass="12664">MLLRLAGTQIDRNRIFSGTSSNGRRHLAKTDVWREPYNLLSTDVWPKPHGGRLARYRAKTEIWREPYSLQSTDAWPKPCSRSRRLARYKDPQEQDLLWYVILFVAYA</sequence>
<proteinExistence type="predicted"/>
<dbReference type="EMBL" id="JAIWYP010000008">
    <property type="protein sequence ID" value="KAH3780940.1"/>
    <property type="molecule type" value="Genomic_DNA"/>
</dbReference>
<dbReference type="Proteomes" id="UP000828390">
    <property type="component" value="Unassembled WGS sequence"/>
</dbReference>
<accession>A0A9D4EJJ7</accession>
<evidence type="ECO:0000313" key="2">
    <source>
        <dbReference type="Proteomes" id="UP000828390"/>
    </source>
</evidence>
<dbReference type="AlphaFoldDB" id="A0A9D4EJJ7"/>
<reference evidence="1" key="2">
    <citation type="submission" date="2020-11" db="EMBL/GenBank/DDBJ databases">
        <authorList>
            <person name="McCartney M.A."/>
            <person name="Auch B."/>
            <person name="Kono T."/>
            <person name="Mallez S."/>
            <person name="Becker A."/>
            <person name="Gohl D.M."/>
            <person name="Silverstein K.A.T."/>
            <person name="Koren S."/>
            <person name="Bechman K.B."/>
            <person name="Herman A."/>
            <person name="Abrahante J.E."/>
            <person name="Garbe J."/>
        </authorList>
    </citation>
    <scope>NUCLEOTIDE SEQUENCE</scope>
    <source>
        <strain evidence="1">Duluth1</strain>
        <tissue evidence="1">Whole animal</tissue>
    </source>
</reference>
<gene>
    <name evidence="1" type="ORF">DPMN_158765</name>
</gene>